<organism evidence="2">
    <name type="scientific">Streptomyces sp. NBC_00003</name>
    <dbReference type="NCBI Taxonomy" id="2903608"/>
    <lineage>
        <taxon>Bacteria</taxon>
        <taxon>Bacillati</taxon>
        <taxon>Actinomycetota</taxon>
        <taxon>Actinomycetes</taxon>
        <taxon>Kitasatosporales</taxon>
        <taxon>Streptomycetaceae</taxon>
        <taxon>Streptomyces</taxon>
    </lineage>
</organism>
<sequence>MRTKLATAGLAVLLGMGGLALAPAADATTAIATPRAAHATAPAFNASGTWQLVQSNSTTTTLNVTQDGSGTLFGTASYSDAVGTIENGSVDGSNISFTIGWSNGLRGRYVGSLGFDRRLSGTTFDLTHPTSQATWFTPRTF</sequence>
<reference evidence="2" key="1">
    <citation type="submission" date="2022-10" db="EMBL/GenBank/DDBJ databases">
        <title>The complete genomes of actinobacterial strains from the NBC collection.</title>
        <authorList>
            <person name="Joergensen T.S."/>
            <person name="Alvarez Arevalo M."/>
            <person name="Sterndorff E.B."/>
            <person name="Faurdal D."/>
            <person name="Vuksanovic O."/>
            <person name="Mourched A.-S."/>
            <person name="Charusanti P."/>
            <person name="Shaw S."/>
            <person name="Blin K."/>
            <person name="Weber T."/>
        </authorList>
    </citation>
    <scope>NUCLEOTIDE SEQUENCE</scope>
    <source>
        <strain evidence="2">NBC_00003</strain>
    </source>
</reference>
<feature type="chain" id="PRO_5043659520" evidence="1">
    <location>
        <begin position="25"/>
        <end position="141"/>
    </location>
</feature>
<evidence type="ECO:0000256" key="1">
    <source>
        <dbReference type="SAM" id="SignalP"/>
    </source>
</evidence>
<keyword evidence="1" id="KW-0732">Signal</keyword>
<protein>
    <submittedName>
        <fullName evidence="2">Uncharacterized protein</fullName>
    </submittedName>
</protein>
<gene>
    <name evidence="2" type="ORF">OG549_00445</name>
</gene>
<dbReference type="EMBL" id="CP108318">
    <property type="protein sequence ID" value="WTW59240.1"/>
    <property type="molecule type" value="Genomic_DNA"/>
</dbReference>
<proteinExistence type="predicted"/>
<feature type="signal peptide" evidence="1">
    <location>
        <begin position="1"/>
        <end position="24"/>
    </location>
</feature>
<accession>A0AAU2UWF0</accession>
<dbReference type="AlphaFoldDB" id="A0AAU2UWF0"/>
<name>A0AAU2UWF0_9ACTN</name>
<evidence type="ECO:0000313" key="2">
    <source>
        <dbReference type="EMBL" id="WTW59240.1"/>
    </source>
</evidence>